<evidence type="ECO:0000256" key="1">
    <source>
        <dbReference type="ARBA" id="ARBA00023015"/>
    </source>
</evidence>
<dbReference type="Pfam" id="PF12833">
    <property type="entry name" value="HTH_18"/>
    <property type="match status" value="1"/>
</dbReference>
<dbReference type="SMART" id="SM00342">
    <property type="entry name" value="HTH_ARAC"/>
    <property type="match status" value="1"/>
</dbReference>
<proteinExistence type="predicted"/>
<geneLocation type="plasmid" evidence="5 6">
    <name>2</name>
</geneLocation>
<dbReference type="InterPro" id="IPR009057">
    <property type="entry name" value="Homeodomain-like_sf"/>
</dbReference>
<evidence type="ECO:0000256" key="2">
    <source>
        <dbReference type="ARBA" id="ARBA00023125"/>
    </source>
</evidence>
<dbReference type="KEGG" id="gba:J421_5928"/>
<name>W0RV48_9BACT</name>
<dbReference type="OrthoDB" id="2536004at2"/>
<dbReference type="AlphaFoldDB" id="W0RV48"/>
<dbReference type="eggNOG" id="COG2207">
    <property type="taxonomic scope" value="Bacteria"/>
</dbReference>
<keyword evidence="6" id="KW-1185">Reference proteome</keyword>
<protein>
    <submittedName>
        <fullName evidence="5">Helix-turn-helix, AraC domain-containing protein</fullName>
    </submittedName>
</protein>
<keyword evidence="1" id="KW-0805">Transcription regulation</keyword>
<feature type="domain" description="HTH araC/xylS-type" evidence="4">
    <location>
        <begin position="166"/>
        <end position="263"/>
    </location>
</feature>
<keyword evidence="5" id="KW-0614">Plasmid</keyword>
<dbReference type="GO" id="GO:0043565">
    <property type="term" value="F:sequence-specific DNA binding"/>
    <property type="evidence" value="ECO:0007669"/>
    <property type="project" value="InterPro"/>
</dbReference>
<keyword evidence="2" id="KW-0238">DNA-binding</keyword>
<dbReference type="HOGENOM" id="CLU_073078_1_0_0"/>
<evidence type="ECO:0000256" key="3">
    <source>
        <dbReference type="ARBA" id="ARBA00023163"/>
    </source>
</evidence>
<dbReference type="Gene3D" id="1.10.10.60">
    <property type="entry name" value="Homeodomain-like"/>
    <property type="match status" value="1"/>
</dbReference>
<dbReference type="PANTHER" id="PTHR46796">
    <property type="entry name" value="HTH-TYPE TRANSCRIPTIONAL ACTIVATOR RHAS-RELATED"/>
    <property type="match status" value="1"/>
</dbReference>
<dbReference type="EMBL" id="CP007130">
    <property type="protein sequence ID" value="AHG93463.1"/>
    <property type="molecule type" value="Genomic_DNA"/>
</dbReference>
<dbReference type="PROSITE" id="PS01124">
    <property type="entry name" value="HTH_ARAC_FAMILY_2"/>
    <property type="match status" value="1"/>
</dbReference>
<organism evidence="5 6">
    <name type="scientific">Gemmatirosa kalamazoonensis</name>
    <dbReference type="NCBI Taxonomy" id="861299"/>
    <lineage>
        <taxon>Bacteria</taxon>
        <taxon>Pseudomonadati</taxon>
        <taxon>Gemmatimonadota</taxon>
        <taxon>Gemmatimonadia</taxon>
        <taxon>Gemmatimonadales</taxon>
        <taxon>Gemmatimonadaceae</taxon>
        <taxon>Gemmatirosa</taxon>
    </lineage>
</organism>
<accession>W0RV48</accession>
<keyword evidence="3" id="KW-0804">Transcription</keyword>
<dbReference type="RefSeq" id="WP_025414767.1">
    <property type="nucleotide sequence ID" value="NZ_CP007130.1"/>
</dbReference>
<sequence length="282" mass="30731">MGNAGGSAAPYRGHFVPWDGGCMVIGRGGAVVPVHAHYAIQIAFGRTSGIRFRTDDAEAWIEYGGAIIPSRQPHSMDATHVQPNAVLFVEPETREGRALVERFLRGGIAHVPDAVLTELAPPLFAAWEGAWQGRGTERDVADAARRVVHALIGGVPPTTTSDERILRAIAYIKSHLDRPLTLDEVASEACLSPGRFRHLFVEETGMGLRPYLLWRRFLRVWELLMRGETLSSAAHAAGFADAAHLTRTSRSTFGFPPSAMQMLGPLPRDVSPFVQSVPARRA</sequence>
<dbReference type="InParanoid" id="W0RV48"/>
<evidence type="ECO:0000313" key="6">
    <source>
        <dbReference type="Proteomes" id="UP000019151"/>
    </source>
</evidence>
<reference evidence="5 6" key="1">
    <citation type="journal article" date="2014" name="Genome Announc.">
        <title>Genome Sequence and Methylome of Soil Bacterium Gemmatirosa kalamazoonensis KBS708T, a Member of the Rarely Cultivated Gemmatimonadetes Phylum.</title>
        <authorList>
            <person name="Debruyn J.M."/>
            <person name="Radosevich M."/>
            <person name="Wommack K.E."/>
            <person name="Polson S.W."/>
            <person name="Hauser L.J."/>
            <person name="Fawaz M.N."/>
            <person name="Korlach J."/>
            <person name="Tsai Y.C."/>
        </authorList>
    </citation>
    <scope>NUCLEOTIDE SEQUENCE [LARGE SCALE GENOMIC DNA]</scope>
    <source>
        <strain evidence="5 6">KBS708</strain>
        <plasmid evidence="6">Plasmid 2</plasmid>
    </source>
</reference>
<evidence type="ECO:0000313" key="5">
    <source>
        <dbReference type="EMBL" id="AHG93463.1"/>
    </source>
</evidence>
<dbReference type="InterPro" id="IPR050204">
    <property type="entry name" value="AraC_XylS_family_regulators"/>
</dbReference>
<evidence type="ECO:0000259" key="4">
    <source>
        <dbReference type="PROSITE" id="PS01124"/>
    </source>
</evidence>
<dbReference type="GO" id="GO:0003700">
    <property type="term" value="F:DNA-binding transcription factor activity"/>
    <property type="evidence" value="ECO:0007669"/>
    <property type="project" value="InterPro"/>
</dbReference>
<gene>
    <name evidence="5" type="ORF">J421_5928</name>
</gene>
<dbReference type="InterPro" id="IPR018060">
    <property type="entry name" value="HTH_AraC"/>
</dbReference>
<dbReference type="Proteomes" id="UP000019151">
    <property type="component" value="Plasmid 2"/>
</dbReference>
<dbReference type="SUPFAM" id="SSF46689">
    <property type="entry name" value="Homeodomain-like"/>
    <property type="match status" value="1"/>
</dbReference>